<dbReference type="SUPFAM" id="SSF46689">
    <property type="entry name" value="Homeodomain-like"/>
    <property type="match status" value="1"/>
</dbReference>
<feature type="compositionally biased region" description="Low complexity" evidence="5">
    <location>
        <begin position="1"/>
        <end position="15"/>
    </location>
</feature>
<evidence type="ECO:0000256" key="5">
    <source>
        <dbReference type="SAM" id="MobiDB-lite"/>
    </source>
</evidence>
<dbReference type="Proteomes" id="UP001500466">
    <property type="component" value="Unassembled WGS sequence"/>
</dbReference>
<evidence type="ECO:0000259" key="6">
    <source>
        <dbReference type="PROSITE" id="PS50977"/>
    </source>
</evidence>
<dbReference type="Pfam" id="PF00440">
    <property type="entry name" value="TetR_N"/>
    <property type="match status" value="1"/>
</dbReference>
<evidence type="ECO:0000256" key="4">
    <source>
        <dbReference type="PROSITE-ProRule" id="PRU00335"/>
    </source>
</evidence>
<dbReference type="InterPro" id="IPR036271">
    <property type="entry name" value="Tet_transcr_reg_TetR-rel_C_sf"/>
</dbReference>
<reference evidence="8" key="1">
    <citation type="journal article" date="2019" name="Int. J. Syst. Evol. Microbiol.">
        <title>The Global Catalogue of Microorganisms (GCM) 10K type strain sequencing project: providing services to taxonomists for standard genome sequencing and annotation.</title>
        <authorList>
            <consortium name="The Broad Institute Genomics Platform"/>
            <consortium name="The Broad Institute Genome Sequencing Center for Infectious Disease"/>
            <person name="Wu L."/>
            <person name="Ma J."/>
        </authorList>
    </citation>
    <scope>NUCLEOTIDE SEQUENCE [LARGE SCALE GENOMIC DNA]</scope>
    <source>
        <strain evidence="8">JCM 17986</strain>
    </source>
</reference>
<organism evidence="7 8">
    <name type="scientific">Yinghuangia aomiensis</name>
    <dbReference type="NCBI Taxonomy" id="676205"/>
    <lineage>
        <taxon>Bacteria</taxon>
        <taxon>Bacillati</taxon>
        <taxon>Actinomycetota</taxon>
        <taxon>Actinomycetes</taxon>
        <taxon>Kitasatosporales</taxon>
        <taxon>Streptomycetaceae</taxon>
        <taxon>Yinghuangia</taxon>
    </lineage>
</organism>
<evidence type="ECO:0000256" key="2">
    <source>
        <dbReference type="ARBA" id="ARBA00023125"/>
    </source>
</evidence>
<dbReference type="InterPro" id="IPR009057">
    <property type="entry name" value="Homeodomain-like_sf"/>
</dbReference>
<proteinExistence type="predicted"/>
<feature type="domain" description="HTH tetR-type" evidence="6">
    <location>
        <begin position="22"/>
        <end position="82"/>
    </location>
</feature>
<evidence type="ECO:0000256" key="3">
    <source>
        <dbReference type="ARBA" id="ARBA00023163"/>
    </source>
</evidence>
<keyword evidence="8" id="KW-1185">Reference proteome</keyword>
<protein>
    <recommendedName>
        <fullName evidence="6">HTH tetR-type domain-containing protein</fullName>
    </recommendedName>
</protein>
<gene>
    <name evidence="7" type="ORF">GCM10023205_59130</name>
</gene>
<dbReference type="SUPFAM" id="SSF48498">
    <property type="entry name" value="Tetracyclin repressor-like, C-terminal domain"/>
    <property type="match status" value="1"/>
</dbReference>
<dbReference type="PANTHER" id="PTHR30055">
    <property type="entry name" value="HTH-TYPE TRANSCRIPTIONAL REGULATOR RUTR"/>
    <property type="match status" value="1"/>
</dbReference>
<comment type="caution">
    <text evidence="7">The sequence shown here is derived from an EMBL/GenBank/DDBJ whole genome shotgun (WGS) entry which is preliminary data.</text>
</comment>
<accession>A0ABP9HYT7</accession>
<evidence type="ECO:0000313" key="7">
    <source>
        <dbReference type="EMBL" id="GAA4981931.1"/>
    </source>
</evidence>
<sequence length="257" mass="27411">MVQEPESAAAVAPARGRGRPPRLSREQIMDAAVALVYAGPAVPLTVKRVAEAVGSAPMALYRYFPDRDDLLHAVADRISADMHYDPPDGSTWQDKLRAWMLASMEHLRPYPQLLPYIASTRQPAWLPSFVMLTEVLAPLGLDDEDLALAVALIGTTVVGQANLAARRTPADEMVDIMQEALSAAGAEHRARVGAVLTRLPQAFERLYAVVIDTTIAAVEELAGTGTRATGPATPLFAPLTPLSAESPLSPLFSSPGA</sequence>
<dbReference type="Gene3D" id="1.10.357.10">
    <property type="entry name" value="Tetracycline Repressor, domain 2"/>
    <property type="match status" value="1"/>
</dbReference>
<evidence type="ECO:0000256" key="1">
    <source>
        <dbReference type="ARBA" id="ARBA00023015"/>
    </source>
</evidence>
<dbReference type="EMBL" id="BAABHS010000024">
    <property type="protein sequence ID" value="GAA4981931.1"/>
    <property type="molecule type" value="Genomic_DNA"/>
</dbReference>
<keyword evidence="3" id="KW-0804">Transcription</keyword>
<dbReference type="PANTHER" id="PTHR30055:SF151">
    <property type="entry name" value="TRANSCRIPTIONAL REGULATORY PROTEIN"/>
    <property type="match status" value="1"/>
</dbReference>
<name>A0ABP9HYT7_9ACTN</name>
<feature type="region of interest" description="Disordered" evidence="5">
    <location>
        <begin position="1"/>
        <end position="23"/>
    </location>
</feature>
<dbReference type="InterPro" id="IPR050109">
    <property type="entry name" value="HTH-type_TetR-like_transc_reg"/>
</dbReference>
<dbReference type="InterPro" id="IPR001647">
    <property type="entry name" value="HTH_TetR"/>
</dbReference>
<evidence type="ECO:0000313" key="8">
    <source>
        <dbReference type="Proteomes" id="UP001500466"/>
    </source>
</evidence>
<keyword evidence="2 4" id="KW-0238">DNA-binding</keyword>
<dbReference type="PROSITE" id="PS50977">
    <property type="entry name" value="HTH_TETR_2"/>
    <property type="match status" value="1"/>
</dbReference>
<dbReference type="RefSeq" id="WP_345678784.1">
    <property type="nucleotide sequence ID" value="NZ_BAABHS010000024.1"/>
</dbReference>
<feature type="DNA-binding region" description="H-T-H motif" evidence="4">
    <location>
        <begin position="45"/>
        <end position="64"/>
    </location>
</feature>
<keyword evidence="1" id="KW-0805">Transcription regulation</keyword>